<keyword evidence="2" id="KW-1185">Reference proteome</keyword>
<reference evidence="1 2" key="1">
    <citation type="journal article" date="2019" name="Int. J. Syst. Evol. Microbiol.">
        <title>The Global Catalogue of Microorganisms (GCM) 10K type strain sequencing project: providing services to taxonomists for standard genome sequencing and annotation.</title>
        <authorList>
            <consortium name="The Broad Institute Genomics Platform"/>
            <consortium name="The Broad Institute Genome Sequencing Center for Infectious Disease"/>
            <person name="Wu L."/>
            <person name="Ma J."/>
        </authorList>
    </citation>
    <scope>NUCLEOTIDE SEQUENCE [LARGE SCALE GENOMIC DNA]</scope>
    <source>
        <strain evidence="1 2">JCM 14718</strain>
    </source>
</reference>
<dbReference type="RefSeq" id="WP_163571975.1">
    <property type="nucleotide sequence ID" value="NZ_BAAANY010000001.1"/>
</dbReference>
<gene>
    <name evidence="1" type="ORF">GCM10009765_03510</name>
</gene>
<dbReference type="Proteomes" id="UP001500618">
    <property type="component" value="Unassembled WGS sequence"/>
</dbReference>
<proteinExistence type="predicted"/>
<protein>
    <submittedName>
        <fullName evidence="1">Helix-turn-helix domain-containing protein</fullName>
    </submittedName>
</protein>
<name>A0ABN2FSH9_9ACTN</name>
<dbReference type="EMBL" id="BAAANY010000001">
    <property type="protein sequence ID" value="GAA1657293.1"/>
    <property type="molecule type" value="Genomic_DNA"/>
</dbReference>
<organism evidence="1 2">
    <name type="scientific">Fodinicola feengrottensis</name>
    <dbReference type="NCBI Taxonomy" id="435914"/>
    <lineage>
        <taxon>Bacteria</taxon>
        <taxon>Bacillati</taxon>
        <taxon>Actinomycetota</taxon>
        <taxon>Actinomycetes</taxon>
        <taxon>Mycobacteriales</taxon>
        <taxon>Fodinicola</taxon>
    </lineage>
</organism>
<sequence length="80" mass="8669">MSTSPPPRQPTTPLTLEEIRQLPAVVDLVTASRALGIGRTRAYALARTRTFPVTVIEVGRGYRVSTAAILRLLDPTPLNS</sequence>
<evidence type="ECO:0000313" key="2">
    <source>
        <dbReference type="Proteomes" id="UP001500618"/>
    </source>
</evidence>
<comment type="caution">
    <text evidence="1">The sequence shown here is derived from an EMBL/GenBank/DDBJ whole genome shotgun (WGS) entry which is preliminary data.</text>
</comment>
<accession>A0ABN2FSH9</accession>
<evidence type="ECO:0000313" key="1">
    <source>
        <dbReference type="EMBL" id="GAA1657293.1"/>
    </source>
</evidence>